<dbReference type="Proteomes" id="UP001054857">
    <property type="component" value="Unassembled WGS sequence"/>
</dbReference>
<name>A0AAD3HH00_9CHLO</name>
<dbReference type="GO" id="GO:0001181">
    <property type="term" value="F:RNA polymerase I general transcription initiation factor activity"/>
    <property type="evidence" value="ECO:0007669"/>
    <property type="project" value="InterPro"/>
</dbReference>
<feature type="compositionally biased region" description="Low complexity" evidence="2">
    <location>
        <begin position="506"/>
        <end position="527"/>
    </location>
</feature>
<organism evidence="3 4">
    <name type="scientific">Astrephomene gubernaculifera</name>
    <dbReference type="NCBI Taxonomy" id="47775"/>
    <lineage>
        <taxon>Eukaryota</taxon>
        <taxon>Viridiplantae</taxon>
        <taxon>Chlorophyta</taxon>
        <taxon>core chlorophytes</taxon>
        <taxon>Chlorophyceae</taxon>
        <taxon>CS clade</taxon>
        <taxon>Chlamydomonadales</taxon>
        <taxon>Astrephomenaceae</taxon>
        <taxon>Astrephomene</taxon>
    </lineage>
</organism>
<evidence type="ECO:0000256" key="2">
    <source>
        <dbReference type="SAM" id="MobiDB-lite"/>
    </source>
</evidence>
<feature type="region of interest" description="Disordered" evidence="2">
    <location>
        <begin position="635"/>
        <end position="740"/>
    </location>
</feature>
<comment type="similarity">
    <text evidence="1">Belongs to the RRN3 family.</text>
</comment>
<dbReference type="GO" id="GO:0001042">
    <property type="term" value="F:RNA polymerase I core binding"/>
    <property type="evidence" value="ECO:0007669"/>
    <property type="project" value="TreeGrafter"/>
</dbReference>
<evidence type="ECO:0008006" key="5">
    <source>
        <dbReference type="Google" id="ProtNLM"/>
    </source>
</evidence>
<keyword evidence="4" id="KW-1185">Reference proteome</keyword>
<dbReference type="GO" id="GO:0006361">
    <property type="term" value="P:transcription initiation at RNA polymerase I promoter"/>
    <property type="evidence" value="ECO:0007669"/>
    <property type="project" value="InterPro"/>
</dbReference>
<feature type="region of interest" description="Disordered" evidence="2">
    <location>
        <begin position="506"/>
        <end position="532"/>
    </location>
</feature>
<dbReference type="GO" id="GO:0005634">
    <property type="term" value="C:nucleus"/>
    <property type="evidence" value="ECO:0007669"/>
    <property type="project" value="TreeGrafter"/>
</dbReference>
<dbReference type="AlphaFoldDB" id="A0AAD3HH00"/>
<dbReference type="PANTHER" id="PTHR12790:SF0">
    <property type="entry name" value="RNA POLYMERASE I-SPECIFIC TRANSCRIPTION INITIATION FACTOR RRN3-RELATED"/>
    <property type="match status" value="1"/>
</dbReference>
<dbReference type="InterPro" id="IPR007991">
    <property type="entry name" value="RNA_pol_I_trans_ini_fac_RRN3"/>
</dbReference>
<protein>
    <recommendedName>
        <fullName evidence="5">RNA polymerase I-specific transcription initiation factor RRN3</fullName>
    </recommendedName>
</protein>
<accession>A0AAD3HH00</accession>
<feature type="compositionally biased region" description="Low complexity" evidence="2">
    <location>
        <begin position="297"/>
        <end position="307"/>
    </location>
</feature>
<comment type="caution">
    <text evidence="3">The sequence shown here is derived from an EMBL/GenBank/DDBJ whole genome shotgun (WGS) entry which is preliminary data.</text>
</comment>
<evidence type="ECO:0000313" key="3">
    <source>
        <dbReference type="EMBL" id="GFR40492.1"/>
    </source>
</evidence>
<proteinExistence type="inferred from homology"/>
<feature type="compositionally biased region" description="Acidic residues" evidence="2">
    <location>
        <begin position="642"/>
        <end position="657"/>
    </location>
</feature>
<sequence>MARSAAGNPELNNYVAEALLTRNQSFEELKSLLRECRIRVEQEPGNEEAAMQLSTLIGAIASNVSAIRERKHETLVSEVLGIKLWNAAPAVLSAVLDFTRTLVVANSAFTHTCLQLIVYSFTPPPGPPKPDDPSQEPLGPWRPSEQALTVHQSLLSSLSRLLGLVPTAPTNMLPLIVAQMPHKLRDRNTQCLYLSALFRIAEDRSGAPIREALLTAVVEHLLSLDVEIKWEDISDVPTGEDEDEDDGANEDIFELEGMLASELDINADPEELAQRQAMLAMRHGGDGRGGWEGAAGGRQHPQQQQQASTCSPVDEMANKMDSMMELAFEHLGKRIAAGELRRLWDTLLSAFERTVLNTHRSKFTQFLLFYTCMHNPTVCPASLIRLLLLRLRDARQPPITRAACAAYLASFLARAAFLSESLVVKTLQELAAFCVNYCNSQTGSFGAASSAASAGPSELSESMPYAGLSSEGEISMTQRHQVLYAAVQAVLYVLCYHMHTIVGSQQQPQPQQQPQAGAHQAASAASATGGNERKQLADSLTAMVRGPVWQVLNHPQLRPLGVCLPSVAAEFVHQASSLGLVDCRPLLSQVEPATRSQRPLEMFFPFDPYLLRRSSRFLQLKKSYVKWRHGHPQSAAAAAAEAEAEAAESSDDEEEEAAADRVESEDGQGEDLSVSSSDEESEDEAGRSVQSDAMLPDPSHRLHAGGGMRPRQPHAAARGIAGIGGGHHHHHHHGRGRGGAALLGTSYMSYASAETASHGDGATSPYGTSPYDAGDMLVQNPLGASPGVVPMSLGTPEMHYISQVPMRIGRR</sequence>
<reference evidence="3 4" key="1">
    <citation type="journal article" date="2021" name="Sci. Rep.">
        <title>Genome sequencing of the multicellular alga Astrephomene provides insights into convergent evolution of germ-soma differentiation.</title>
        <authorList>
            <person name="Yamashita S."/>
            <person name="Yamamoto K."/>
            <person name="Matsuzaki R."/>
            <person name="Suzuki S."/>
            <person name="Yamaguchi H."/>
            <person name="Hirooka S."/>
            <person name="Minakuchi Y."/>
            <person name="Miyagishima S."/>
            <person name="Kawachi M."/>
            <person name="Toyoda A."/>
            <person name="Nozaki H."/>
        </authorList>
    </citation>
    <scope>NUCLEOTIDE SEQUENCE [LARGE SCALE GENOMIC DNA]</scope>
    <source>
        <strain evidence="3 4">NIES-4017</strain>
    </source>
</reference>
<evidence type="ECO:0000313" key="4">
    <source>
        <dbReference type="Proteomes" id="UP001054857"/>
    </source>
</evidence>
<dbReference type="Pfam" id="PF05327">
    <property type="entry name" value="RRN3"/>
    <property type="match status" value="1"/>
</dbReference>
<feature type="compositionally biased region" description="Basic residues" evidence="2">
    <location>
        <begin position="726"/>
        <end position="736"/>
    </location>
</feature>
<gene>
    <name evidence="3" type="ORF">Agub_g1060</name>
</gene>
<feature type="region of interest" description="Disordered" evidence="2">
    <location>
        <begin position="290"/>
        <end position="309"/>
    </location>
</feature>
<dbReference type="EMBL" id="BMAR01000001">
    <property type="protein sequence ID" value="GFR40492.1"/>
    <property type="molecule type" value="Genomic_DNA"/>
</dbReference>
<evidence type="ECO:0000256" key="1">
    <source>
        <dbReference type="ARBA" id="ARBA00010098"/>
    </source>
</evidence>
<dbReference type="PANTHER" id="PTHR12790">
    <property type="entry name" value="TRANSCRIPTION INITIATION FACTOR IA RRN3"/>
    <property type="match status" value="1"/>
</dbReference>